<protein>
    <submittedName>
        <fullName evidence="1">Uncharacterized protein</fullName>
    </submittedName>
</protein>
<proteinExistence type="predicted"/>
<comment type="caution">
    <text evidence="1">The sequence shown here is derived from an EMBL/GenBank/DDBJ whole genome shotgun (WGS) entry which is preliminary data.</text>
</comment>
<gene>
    <name evidence="1" type="ORF">D5086_018417</name>
</gene>
<evidence type="ECO:0000313" key="1">
    <source>
        <dbReference type="EMBL" id="KAL3580582.1"/>
    </source>
</evidence>
<accession>A0ACC4BQZ2</accession>
<sequence>MKSLIGKHCRQSQKGRKMKQKMQNTRLDLLVSLTRAGRIGYLDDPYILPCAGNDADGPTPCGELAFPLEAYDSRNNGVALVQQRSPVVKEDNLPFEDEAEDEDYYPSLPFAALFSCFKGKLSVMECSSPTGPRELQQSGMLVNVQVFNWELQEVESEFPGSWYHQFFPSLTARPTVLQLLHNEDSLLFLSFLGFESDISMVKAG</sequence>
<keyword evidence="2" id="KW-1185">Reference proteome</keyword>
<name>A0ACC4BQZ2_POPAL</name>
<dbReference type="Proteomes" id="UP000309997">
    <property type="component" value="Unassembled WGS sequence"/>
</dbReference>
<dbReference type="EMBL" id="RCHU02000009">
    <property type="protein sequence ID" value="KAL3580582.1"/>
    <property type="molecule type" value="Genomic_DNA"/>
</dbReference>
<organism evidence="1 2">
    <name type="scientific">Populus alba</name>
    <name type="common">White poplar</name>
    <dbReference type="NCBI Taxonomy" id="43335"/>
    <lineage>
        <taxon>Eukaryota</taxon>
        <taxon>Viridiplantae</taxon>
        <taxon>Streptophyta</taxon>
        <taxon>Embryophyta</taxon>
        <taxon>Tracheophyta</taxon>
        <taxon>Spermatophyta</taxon>
        <taxon>Magnoliopsida</taxon>
        <taxon>eudicotyledons</taxon>
        <taxon>Gunneridae</taxon>
        <taxon>Pentapetalae</taxon>
        <taxon>rosids</taxon>
        <taxon>fabids</taxon>
        <taxon>Malpighiales</taxon>
        <taxon>Salicaceae</taxon>
        <taxon>Saliceae</taxon>
        <taxon>Populus</taxon>
    </lineage>
</organism>
<reference evidence="1 2" key="1">
    <citation type="journal article" date="2024" name="Plant Biotechnol. J.">
        <title>Genome and CRISPR/Cas9 system of a widespread forest tree (Populus alba) in the world.</title>
        <authorList>
            <person name="Liu Y.J."/>
            <person name="Jiang P.F."/>
            <person name="Han X.M."/>
            <person name="Li X.Y."/>
            <person name="Wang H.M."/>
            <person name="Wang Y.J."/>
            <person name="Wang X.X."/>
            <person name="Zeng Q.Y."/>
        </authorList>
    </citation>
    <scope>NUCLEOTIDE SEQUENCE [LARGE SCALE GENOMIC DNA]</scope>
    <source>
        <strain evidence="2">cv. PAL-ZL1</strain>
    </source>
</reference>
<evidence type="ECO:0000313" key="2">
    <source>
        <dbReference type="Proteomes" id="UP000309997"/>
    </source>
</evidence>